<dbReference type="OrthoDB" id="9813261at2"/>
<dbReference type="GO" id="GO:0046872">
    <property type="term" value="F:metal ion binding"/>
    <property type="evidence" value="ECO:0007669"/>
    <property type="project" value="InterPro"/>
</dbReference>
<dbReference type="SUPFAM" id="SSF56059">
    <property type="entry name" value="Glutathione synthetase ATP-binding domain-like"/>
    <property type="match status" value="1"/>
</dbReference>
<organism evidence="5 6">
    <name type="scientific">Desulfovibrio gilichinskyi</name>
    <dbReference type="NCBI Taxonomy" id="1519643"/>
    <lineage>
        <taxon>Bacteria</taxon>
        <taxon>Pseudomonadati</taxon>
        <taxon>Thermodesulfobacteriota</taxon>
        <taxon>Desulfovibrionia</taxon>
        <taxon>Desulfovibrionales</taxon>
        <taxon>Desulfovibrionaceae</taxon>
        <taxon>Desulfovibrio</taxon>
    </lineage>
</organism>
<keyword evidence="3" id="KW-0547">Nucleotide-binding</keyword>
<dbReference type="PROSITE" id="PS50975">
    <property type="entry name" value="ATP_GRASP"/>
    <property type="match status" value="1"/>
</dbReference>
<dbReference type="PANTHER" id="PTHR23132">
    <property type="entry name" value="D-ALANINE--D-ALANINE LIGASE"/>
    <property type="match status" value="1"/>
</dbReference>
<dbReference type="Pfam" id="PF07478">
    <property type="entry name" value="Dala_Dala_lig_C"/>
    <property type="match status" value="1"/>
</dbReference>
<dbReference type="RefSeq" id="WP_085100043.1">
    <property type="nucleotide sequence ID" value="NZ_FWZU01000002.1"/>
</dbReference>
<dbReference type="InterPro" id="IPR011761">
    <property type="entry name" value="ATP-grasp"/>
</dbReference>
<name>A0A1X7CV15_9BACT</name>
<protein>
    <submittedName>
        <fullName evidence="5">D-alanine-D-alanine ligase</fullName>
    </submittedName>
</protein>
<dbReference type="InterPro" id="IPR011095">
    <property type="entry name" value="Dala_Dala_lig_C"/>
</dbReference>
<evidence type="ECO:0000259" key="4">
    <source>
        <dbReference type="PROSITE" id="PS50975"/>
    </source>
</evidence>
<dbReference type="STRING" id="1519643.SAMN06295933_1298"/>
<dbReference type="PANTHER" id="PTHR23132:SF23">
    <property type="entry name" value="D-ALANINE--D-ALANINE LIGASE B"/>
    <property type="match status" value="1"/>
</dbReference>
<dbReference type="Gene3D" id="3.30.470.20">
    <property type="entry name" value="ATP-grasp fold, B domain"/>
    <property type="match status" value="1"/>
</dbReference>
<reference evidence="6" key="1">
    <citation type="submission" date="2017-04" db="EMBL/GenBank/DDBJ databases">
        <authorList>
            <person name="Varghese N."/>
            <person name="Submissions S."/>
        </authorList>
    </citation>
    <scope>NUCLEOTIDE SEQUENCE [LARGE SCALE GENOMIC DNA]</scope>
    <source>
        <strain evidence="6">K3S</strain>
    </source>
</reference>
<dbReference type="GO" id="GO:0005524">
    <property type="term" value="F:ATP binding"/>
    <property type="evidence" value="ECO:0007669"/>
    <property type="project" value="UniProtKB-UniRule"/>
</dbReference>
<sequence length="332" mass="36446">MKKIAAIVRNHVPSNASKDVQDVINQSRFVGKVLRGQGWSVVEVELGSDIGEVVSALRGIRPHVVFNLVESFMGSDELASMAPVIFRNLGYSFTGADSPVLFMTNDKLAAKRHLMSVDLPTPRGLDEIGLKRGRFSHKGRYIIKSRYEHASLGLDETSVIQADKAEDLLAAMEDQRQKLGGSCIAEEFIDGREFSVSLIESPSGECMILGSAEIAFRADMDVKIVGYQAKWDEGSDADKSTVRGFEFRKAEPELSRLLEKTALDCWEEMGLRGYARVDFRVDANGKAFIIDVNANPCLSEDAGFIATAMEAGWKPEEVISSIVKSALGKYAN</sequence>
<evidence type="ECO:0000313" key="5">
    <source>
        <dbReference type="EMBL" id="SMF03623.1"/>
    </source>
</evidence>
<dbReference type="Proteomes" id="UP000192906">
    <property type="component" value="Unassembled WGS sequence"/>
</dbReference>
<keyword evidence="3" id="KW-0067">ATP-binding</keyword>
<dbReference type="GO" id="GO:0008716">
    <property type="term" value="F:D-alanine-D-alanine ligase activity"/>
    <property type="evidence" value="ECO:0007669"/>
    <property type="project" value="InterPro"/>
</dbReference>
<dbReference type="EMBL" id="FWZU01000002">
    <property type="protein sequence ID" value="SMF03623.1"/>
    <property type="molecule type" value="Genomic_DNA"/>
</dbReference>
<dbReference type="AlphaFoldDB" id="A0A1X7CV15"/>
<feature type="domain" description="ATP-grasp" evidence="4">
    <location>
        <begin position="111"/>
        <end position="324"/>
    </location>
</feature>
<evidence type="ECO:0000256" key="1">
    <source>
        <dbReference type="ARBA" id="ARBA00010871"/>
    </source>
</evidence>
<keyword evidence="6" id="KW-1185">Reference proteome</keyword>
<evidence type="ECO:0000313" key="6">
    <source>
        <dbReference type="Proteomes" id="UP000192906"/>
    </source>
</evidence>
<proteinExistence type="inferred from homology"/>
<evidence type="ECO:0000256" key="3">
    <source>
        <dbReference type="PROSITE-ProRule" id="PRU00409"/>
    </source>
</evidence>
<evidence type="ECO:0000256" key="2">
    <source>
        <dbReference type="ARBA" id="ARBA00022598"/>
    </source>
</evidence>
<keyword evidence="2 5" id="KW-0436">Ligase</keyword>
<gene>
    <name evidence="5" type="ORF">SAMN06295933_1298</name>
</gene>
<comment type="similarity">
    <text evidence="1">Belongs to the D-alanine--D-alanine ligase family.</text>
</comment>
<accession>A0A1X7CV15</accession>